<evidence type="ECO:0000313" key="3">
    <source>
        <dbReference type="EMBL" id="AUJ26424.1"/>
    </source>
</evidence>
<accession>A0A2K9J3Z6</accession>
<gene>
    <name evidence="3" type="ORF">A21D_03390</name>
</gene>
<dbReference type="AlphaFoldDB" id="A0A2K9J3Z6"/>
<dbReference type="InterPro" id="IPR047951">
    <property type="entry name" value="Transpos_ISL3"/>
</dbReference>
<dbReference type="Pfam" id="PF13542">
    <property type="entry name" value="HTH_Tnp_ISL3"/>
    <property type="match status" value="1"/>
</dbReference>
<evidence type="ECO:0008006" key="5">
    <source>
        <dbReference type="Google" id="ProtNLM"/>
    </source>
</evidence>
<name>A0A2K9J3Z6_9BACI</name>
<dbReference type="Pfam" id="PF14690">
    <property type="entry name" value="Zn_ribbon_ISL3"/>
    <property type="match status" value="1"/>
</dbReference>
<dbReference type="Proteomes" id="UP000234237">
    <property type="component" value="Chromosome"/>
</dbReference>
<proteinExistence type="predicted"/>
<dbReference type="InterPro" id="IPR032877">
    <property type="entry name" value="Transposase_HTH"/>
</dbReference>
<feature type="domain" description="Transposase IS204/IS1001/IS1096/IS1165 helix-turn-helix" evidence="1">
    <location>
        <begin position="86"/>
        <end position="136"/>
    </location>
</feature>
<sequence length="144" mass="17126">MNFTIKMPGLEDVWITKVEEMEGGIALHVEMPVKVHKCPSCGKRTKKVHDYRIQKSKHLKWFERLTYLFYKKRRYACSCCGKRFAEENPFVHRYQRLSMEWNRAVSVRIVQAKTFKETAKQFGVSVSTVMRRFDRLAVKEMSEV</sequence>
<organism evidence="3 4">
    <name type="scientific">Virgibacillus dokdonensis</name>
    <dbReference type="NCBI Taxonomy" id="302167"/>
    <lineage>
        <taxon>Bacteria</taxon>
        <taxon>Bacillati</taxon>
        <taxon>Bacillota</taxon>
        <taxon>Bacilli</taxon>
        <taxon>Bacillales</taxon>
        <taxon>Bacillaceae</taxon>
        <taxon>Virgibacillus</taxon>
    </lineage>
</organism>
<evidence type="ECO:0000313" key="4">
    <source>
        <dbReference type="Proteomes" id="UP000234237"/>
    </source>
</evidence>
<dbReference type="InterPro" id="IPR029261">
    <property type="entry name" value="Transposase_Znf"/>
</dbReference>
<dbReference type="EMBL" id="CP018622">
    <property type="protein sequence ID" value="AUJ26424.1"/>
    <property type="molecule type" value="Genomic_DNA"/>
</dbReference>
<dbReference type="KEGG" id="vpn:A21D_03390"/>
<protein>
    <recommendedName>
        <fullName evidence="5">Transposase IS204/IS1001/IS1096/IS1165 zinc-finger domain-containing protein</fullName>
    </recommendedName>
</protein>
<evidence type="ECO:0000259" key="1">
    <source>
        <dbReference type="Pfam" id="PF13542"/>
    </source>
</evidence>
<dbReference type="PANTHER" id="PTHR33498">
    <property type="entry name" value="TRANSPOSASE FOR INSERTION SEQUENCE ELEMENT IS1557"/>
    <property type="match status" value="1"/>
</dbReference>
<feature type="domain" description="Transposase IS204/IS1001/IS1096/IS1165 zinc-finger" evidence="2">
    <location>
        <begin position="35"/>
        <end position="80"/>
    </location>
</feature>
<dbReference type="PANTHER" id="PTHR33498:SF1">
    <property type="entry name" value="TRANSPOSASE FOR INSERTION SEQUENCE ELEMENT IS1557"/>
    <property type="match status" value="1"/>
</dbReference>
<reference evidence="4" key="1">
    <citation type="submission" date="2016-11" db="EMBL/GenBank/DDBJ databases">
        <title>Complete genome sequence of Virgibacillus pantothenticus 21D, a halophilic bacterium isolated from the deep hypersaline anoxic basin Discovery in the Mediterranean Sea.</title>
        <authorList>
            <person name="Zeaiter Z."/>
            <person name="Booth J.M."/>
            <person name="Prosdocimi E.M."/>
            <person name="Mapelli F."/>
            <person name="Fusi M."/>
            <person name="Daffonchio D."/>
            <person name="Borin S."/>
            <person name="Crotti E."/>
        </authorList>
    </citation>
    <scope>NUCLEOTIDE SEQUENCE [LARGE SCALE GENOMIC DNA]</scope>
    <source>
        <strain evidence="4">21D</strain>
    </source>
</reference>
<evidence type="ECO:0000259" key="2">
    <source>
        <dbReference type="Pfam" id="PF14690"/>
    </source>
</evidence>